<dbReference type="SUPFAM" id="SSF52047">
    <property type="entry name" value="RNI-like"/>
    <property type="match status" value="1"/>
</dbReference>
<name>A0AAW0KT37_QUESU</name>
<dbReference type="PANTHER" id="PTHR48004:SF73">
    <property type="entry name" value="RECEPTOR-LIKE PROTEIN 16-RELATED"/>
    <property type="match status" value="1"/>
</dbReference>
<dbReference type="GO" id="GO:0016020">
    <property type="term" value="C:membrane"/>
    <property type="evidence" value="ECO:0007669"/>
    <property type="project" value="UniProtKB-SubCell"/>
</dbReference>
<gene>
    <name evidence="7" type="ORF">CFP56_014272</name>
</gene>
<dbReference type="FunFam" id="3.80.10.10:FF:000041">
    <property type="entry name" value="LRR receptor-like serine/threonine-protein kinase ERECTA"/>
    <property type="match status" value="1"/>
</dbReference>
<comment type="caution">
    <text evidence="7">The sequence shown here is derived from an EMBL/GenBank/DDBJ whole genome shotgun (WGS) entry which is preliminary data.</text>
</comment>
<proteinExistence type="predicted"/>
<dbReference type="Gene3D" id="3.80.10.10">
    <property type="entry name" value="Ribonuclease Inhibitor"/>
    <property type="match status" value="2"/>
</dbReference>
<dbReference type="InterPro" id="IPR032675">
    <property type="entry name" value="LRR_dom_sf"/>
</dbReference>
<evidence type="ECO:0000256" key="3">
    <source>
        <dbReference type="ARBA" id="ARBA00022729"/>
    </source>
</evidence>
<keyword evidence="6" id="KW-0325">Glycoprotein</keyword>
<evidence type="ECO:0000256" key="1">
    <source>
        <dbReference type="ARBA" id="ARBA00004370"/>
    </source>
</evidence>
<evidence type="ECO:0000256" key="6">
    <source>
        <dbReference type="ARBA" id="ARBA00023180"/>
    </source>
</evidence>
<keyword evidence="8" id="KW-1185">Reference proteome</keyword>
<sequence length="316" mass="34109">MSNLPSDNPQPSSSSAYGLNEGRKLGMKVEKGEDWSSLSKLVNLSLGVNNLVGSIPAWIGNFSSLYILDLFRNSLQGSIPSELGFLSSLGKFQLYGNYLSGTIPSLIYNISSIYYFSVTLNQLHGSIPPDVGLTLPNLQIFAGAVNSFTGTIPASLSNASQLQVLDFSQNNLTGTVPQNLASLQGLVRLNFEVNKLGKGNDGDLNFLNNFANCTSLEVLSFAQNQLGGILPSVIANLSMQLRSLTMGSNMIRGSIPIGIGNLVNLNLLGLEVFKIGLSCSTTSPDERMPTNVVVNEMNAIRDAYLKFKMENKRRMN</sequence>
<evidence type="ECO:0000256" key="4">
    <source>
        <dbReference type="ARBA" id="ARBA00022737"/>
    </source>
</evidence>
<dbReference type="GO" id="GO:0016301">
    <property type="term" value="F:kinase activity"/>
    <property type="evidence" value="ECO:0007669"/>
    <property type="project" value="UniProtKB-KW"/>
</dbReference>
<keyword evidence="2" id="KW-0433">Leucine-rich repeat</keyword>
<protein>
    <submittedName>
        <fullName evidence="7">Receptor-like protein kinase</fullName>
    </submittedName>
</protein>
<keyword evidence="4" id="KW-0677">Repeat</keyword>
<dbReference type="Pfam" id="PF00560">
    <property type="entry name" value="LRR_1"/>
    <property type="match status" value="3"/>
</dbReference>
<dbReference type="EMBL" id="PKMF04000226">
    <property type="protein sequence ID" value="KAK7842125.1"/>
    <property type="molecule type" value="Genomic_DNA"/>
</dbReference>
<evidence type="ECO:0000313" key="7">
    <source>
        <dbReference type="EMBL" id="KAK7842125.1"/>
    </source>
</evidence>
<dbReference type="InterPro" id="IPR001611">
    <property type="entry name" value="Leu-rich_rpt"/>
</dbReference>
<dbReference type="InterPro" id="IPR052941">
    <property type="entry name" value="StomDev_PlantInt_Reg"/>
</dbReference>
<dbReference type="Proteomes" id="UP000237347">
    <property type="component" value="Unassembled WGS sequence"/>
</dbReference>
<evidence type="ECO:0000313" key="8">
    <source>
        <dbReference type="Proteomes" id="UP000237347"/>
    </source>
</evidence>
<keyword evidence="3" id="KW-0732">Signal</keyword>
<evidence type="ECO:0000256" key="2">
    <source>
        <dbReference type="ARBA" id="ARBA00022614"/>
    </source>
</evidence>
<reference evidence="7 8" key="1">
    <citation type="journal article" date="2018" name="Sci. Data">
        <title>The draft genome sequence of cork oak.</title>
        <authorList>
            <person name="Ramos A.M."/>
            <person name="Usie A."/>
            <person name="Barbosa P."/>
            <person name="Barros P.M."/>
            <person name="Capote T."/>
            <person name="Chaves I."/>
            <person name="Simoes F."/>
            <person name="Abreu I."/>
            <person name="Carrasquinho I."/>
            <person name="Faro C."/>
            <person name="Guimaraes J.B."/>
            <person name="Mendonca D."/>
            <person name="Nobrega F."/>
            <person name="Rodrigues L."/>
            <person name="Saibo N.J.M."/>
            <person name="Varela M.C."/>
            <person name="Egas C."/>
            <person name="Matos J."/>
            <person name="Miguel C.M."/>
            <person name="Oliveira M.M."/>
            <person name="Ricardo C.P."/>
            <person name="Goncalves S."/>
        </authorList>
    </citation>
    <scope>NUCLEOTIDE SEQUENCE [LARGE SCALE GENOMIC DNA]</scope>
    <source>
        <strain evidence="8">cv. HL8</strain>
    </source>
</reference>
<accession>A0AAW0KT37</accession>
<keyword evidence="5" id="KW-0472">Membrane</keyword>
<comment type="subcellular location">
    <subcellularLocation>
        <location evidence="1">Membrane</location>
    </subcellularLocation>
</comment>
<dbReference type="PANTHER" id="PTHR48004">
    <property type="entry name" value="OS01G0149700 PROTEIN"/>
    <property type="match status" value="1"/>
</dbReference>
<dbReference type="AlphaFoldDB" id="A0AAW0KT37"/>
<organism evidence="7 8">
    <name type="scientific">Quercus suber</name>
    <name type="common">Cork oak</name>
    <dbReference type="NCBI Taxonomy" id="58331"/>
    <lineage>
        <taxon>Eukaryota</taxon>
        <taxon>Viridiplantae</taxon>
        <taxon>Streptophyta</taxon>
        <taxon>Embryophyta</taxon>
        <taxon>Tracheophyta</taxon>
        <taxon>Spermatophyta</taxon>
        <taxon>Magnoliopsida</taxon>
        <taxon>eudicotyledons</taxon>
        <taxon>Gunneridae</taxon>
        <taxon>Pentapetalae</taxon>
        <taxon>rosids</taxon>
        <taxon>fabids</taxon>
        <taxon>Fagales</taxon>
        <taxon>Fagaceae</taxon>
        <taxon>Quercus</taxon>
    </lineage>
</organism>
<evidence type="ECO:0000256" key="5">
    <source>
        <dbReference type="ARBA" id="ARBA00023136"/>
    </source>
</evidence>